<dbReference type="Proteomes" id="UP000054976">
    <property type="component" value="Unassembled WGS sequence"/>
</dbReference>
<dbReference type="EMBL" id="BCNO01000001">
    <property type="protein sequence ID" value="GAQ94550.1"/>
    <property type="molecule type" value="Genomic_DNA"/>
</dbReference>
<dbReference type="InterPro" id="IPR041633">
    <property type="entry name" value="Polbeta"/>
</dbReference>
<name>A0A0U9I9G1_9BACT</name>
<evidence type="ECO:0000259" key="2">
    <source>
        <dbReference type="Pfam" id="PF18765"/>
    </source>
</evidence>
<dbReference type="Pfam" id="PF18765">
    <property type="entry name" value="Polbeta"/>
    <property type="match status" value="1"/>
</dbReference>
<dbReference type="EMBL" id="BCNO01000001">
    <property type="protein sequence ID" value="GAQ94546.1"/>
    <property type="molecule type" value="Genomic_DNA"/>
</dbReference>
<proteinExistence type="predicted"/>
<reference evidence="5" key="2">
    <citation type="submission" date="2016-01" db="EMBL/GenBank/DDBJ databases">
        <title>Draft genome sequence of Thermodesulfovibrio aggregans strain TGE-P1.</title>
        <authorList>
            <person name="Sekiguchi Y."/>
            <person name="Ohashi A."/>
            <person name="Matsuura N."/>
            <person name="Tourlousse M.D."/>
        </authorList>
    </citation>
    <scope>NUCLEOTIDE SEQUENCE [LARGE SCALE GENOMIC DNA]</scope>
    <source>
        <strain evidence="5">TGE-P1</strain>
    </source>
</reference>
<protein>
    <recommendedName>
        <fullName evidence="2">Polymerase beta nucleotidyltransferase domain-containing protein</fullName>
    </recommendedName>
</protein>
<dbReference type="AlphaFoldDB" id="A0A0U9I9G1"/>
<sequence length="55" mass="6611">MIRFKKLPDDIRERIERLKDFFLRYPEVIFAYLFGGLTKEKPSPFSDVDIAIYVL</sequence>
<evidence type="ECO:0000313" key="3">
    <source>
        <dbReference type="EMBL" id="GAQ94546.1"/>
    </source>
</evidence>
<reference evidence="4" key="1">
    <citation type="journal article" date="2016" name="Genome Announc.">
        <title>Draft Genome Sequence of Thermodesulfovibrio aggregans TGE-P1T, an Obligately Anaerobic, Thermophilic, Sulfate-Reducing Bacterium in the Phylum Nitrospirae.</title>
        <authorList>
            <person name="Matsuura N."/>
            <person name="Ohashi A."/>
            <person name="Tourlousse D.M."/>
            <person name="Sekiguchi Y."/>
        </authorList>
    </citation>
    <scope>NUCLEOTIDE SEQUENCE [LARGE SCALE GENOMIC DNA]</scope>
    <source>
        <strain evidence="4">TGE-P1</strain>
    </source>
</reference>
<keyword evidence="1" id="KW-0812">Transmembrane</keyword>
<comment type="caution">
    <text evidence="4">The sequence shown here is derived from an EMBL/GenBank/DDBJ whole genome shotgun (WGS) entry which is preliminary data.</text>
</comment>
<evidence type="ECO:0000256" key="1">
    <source>
        <dbReference type="SAM" id="Phobius"/>
    </source>
</evidence>
<dbReference type="RefSeq" id="WP_161936166.1">
    <property type="nucleotide sequence ID" value="NZ_BCNO01000001.1"/>
</dbReference>
<feature type="transmembrane region" description="Helical" evidence="1">
    <location>
        <begin position="21"/>
        <end position="38"/>
    </location>
</feature>
<dbReference type="SUPFAM" id="SSF81301">
    <property type="entry name" value="Nucleotidyltransferase"/>
    <property type="match status" value="1"/>
</dbReference>
<dbReference type="OrthoDB" id="360741at2"/>
<organism evidence="4 5">
    <name type="scientific">Thermodesulfovibrio aggregans</name>
    <dbReference type="NCBI Taxonomy" id="86166"/>
    <lineage>
        <taxon>Bacteria</taxon>
        <taxon>Pseudomonadati</taxon>
        <taxon>Nitrospirota</taxon>
        <taxon>Thermodesulfovibrionia</taxon>
        <taxon>Thermodesulfovibrionales</taxon>
        <taxon>Thermodesulfovibrionaceae</taxon>
        <taxon>Thermodesulfovibrio</taxon>
    </lineage>
</organism>
<keyword evidence="5" id="KW-1185">Reference proteome</keyword>
<feature type="domain" description="Polymerase beta nucleotidyltransferase" evidence="2">
    <location>
        <begin position="16"/>
        <end position="54"/>
    </location>
</feature>
<keyword evidence="1" id="KW-0472">Membrane</keyword>
<keyword evidence="1" id="KW-1133">Transmembrane helix</keyword>
<evidence type="ECO:0000313" key="5">
    <source>
        <dbReference type="Proteomes" id="UP000054976"/>
    </source>
</evidence>
<dbReference type="InterPro" id="IPR043519">
    <property type="entry name" value="NT_sf"/>
</dbReference>
<gene>
    <name evidence="3" type="ORF">TAGGR_1730</name>
    <name evidence="4" type="ORF">TAGGR_1734</name>
</gene>
<accession>A0A0U9I9G1</accession>
<dbReference type="Gene3D" id="3.30.460.10">
    <property type="entry name" value="Beta Polymerase, domain 2"/>
    <property type="match status" value="1"/>
</dbReference>
<evidence type="ECO:0000313" key="4">
    <source>
        <dbReference type="EMBL" id="GAQ94550.1"/>
    </source>
</evidence>